<protein>
    <recommendedName>
        <fullName evidence="1">Heterokaryon incompatibility domain-containing protein</fullName>
    </recommendedName>
</protein>
<keyword evidence="3" id="KW-1185">Reference proteome</keyword>
<gene>
    <name evidence="2" type="ORF">MKZ38_008490</name>
</gene>
<evidence type="ECO:0000313" key="3">
    <source>
        <dbReference type="Proteomes" id="UP001201980"/>
    </source>
</evidence>
<reference evidence="2" key="1">
    <citation type="submission" date="2022-07" db="EMBL/GenBank/DDBJ databases">
        <title>Draft genome sequence of Zalerion maritima ATCC 34329, a (micro)plastics degrading marine fungus.</title>
        <authorList>
            <person name="Paco A."/>
            <person name="Goncalves M.F.M."/>
            <person name="Rocha-Santos T.A.P."/>
            <person name="Alves A."/>
        </authorList>
    </citation>
    <scope>NUCLEOTIDE SEQUENCE</scope>
    <source>
        <strain evidence="2">ATCC 34329</strain>
    </source>
</reference>
<dbReference type="EMBL" id="JAKWBI020000058">
    <property type="protein sequence ID" value="KAJ2904279.1"/>
    <property type="molecule type" value="Genomic_DNA"/>
</dbReference>
<evidence type="ECO:0000313" key="2">
    <source>
        <dbReference type="EMBL" id="KAJ2904279.1"/>
    </source>
</evidence>
<dbReference type="Pfam" id="PF06985">
    <property type="entry name" value="HET"/>
    <property type="match status" value="1"/>
</dbReference>
<proteinExistence type="predicted"/>
<dbReference type="AlphaFoldDB" id="A0AAD5RU97"/>
<dbReference type="PANTHER" id="PTHR24148">
    <property type="entry name" value="ANKYRIN REPEAT DOMAIN-CONTAINING PROTEIN 39 HOMOLOG-RELATED"/>
    <property type="match status" value="1"/>
</dbReference>
<feature type="domain" description="Heterokaryon incompatibility" evidence="1">
    <location>
        <begin position="54"/>
        <end position="234"/>
    </location>
</feature>
<comment type="caution">
    <text evidence="2">The sequence shown here is derived from an EMBL/GenBank/DDBJ whole genome shotgun (WGS) entry which is preliminary data.</text>
</comment>
<dbReference type="InterPro" id="IPR010730">
    <property type="entry name" value="HET"/>
</dbReference>
<accession>A0AAD5RU97</accession>
<dbReference type="InterPro" id="IPR052895">
    <property type="entry name" value="HetReg/Transcr_Mod"/>
</dbReference>
<dbReference type="Proteomes" id="UP001201980">
    <property type="component" value="Unassembled WGS sequence"/>
</dbReference>
<evidence type="ECO:0000259" key="1">
    <source>
        <dbReference type="Pfam" id="PF06985"/>
    </source>
</evidence>
<sequence>MSRFSYPPLPATYTEDGDTVHWARMVTLQPGAFDEALFISLEDACLSTDSPPEYEALSYVWGSPATSTTTSLPGVMVINASPNPSSSSSSIAMNLPQSNNNHAFQFLPTTPNLESTLRHLRYPNKTRHLWVDAICVNQTDDDEKNVQVSQMGDVYRRAATVVVWLGPEADDSTFALSTLDRLGSQVEHANLHPTPRLRWKTPQNTPHHVPSTRREVSSIMSLIERPWFPRVWVLLQELNLASLAADRLRGVHHFLEHLPQKQSWRCAAT</sequence>
<name>A0AAD5RU97_9PEZI</name>
<dbReference type="PANTHER" id="PTHR24148:SF64">
    <property type="entry name" value="HETEROKARYON INCOMPATIBILITY DOMAIN-CONTAINING PROTEIN"/>
    <property type="match status" value="1"/>
</dbReference>
<organism evidence="2 3">
    <name type="scientific">Zalerion maritima</name>
    <dbReference type="NCBI Taxonomy" id="339359"/>
    <lineage>
        <taxon>Eukaryota</taxon>
        <taxon>Fungi</taxon>
        <taxon>Dikarya</taxon>
        <taxon>Ascomycota</taxon>
        <taxon>Pezizomycotina</taxon>
        <taxon>Sordariomycetes</taxon>
        <taxon>Lulworthiomycetidae</taxon>
        <taxon>Lulworthiales</taxon>
        <taxon>Lulworthiaceae</taxon>
        <taxon>Zalerion</taxon>
    </lineage>
</organism>